<gene>
    <name evidence="1" type="ORF">Amon02_001157400</name>
</gene>
<comment type="caution">
    <text evidence="1">The sequence shown here is derived from an EMBL/GenBank/DDBJ whole genome shotgun (WGS) entry which is preliminary data.</text>
</comment>
<name>A0ACB5U5Z8_AMBMO</name>
<evidence type="ECO:0000313" key="1">
    <source>
        <dbReference type="EMBL" id="GMF02803.1"/>
    </source>
</evidence>
<dbReference type="Proteomes" id="UP001165064">
    <property type="component" value="Unassembled WGS sequence"/>
</dbReference>
<accession>A0ACB5U5Z8</accession>
<proteinExistence type="predicted"/>
<evidence type="ECO:0000313" key="2">
    <source>
        <dbReference type="Proteomes" id="UP001165064"/>
    </source>
</evidence>
<protein>
    <submittedName>
        <fullName evidence="1">Unnamed protein product</fullName>
    </submittedName>
</protein>
<dbReference type="EMBL" id="BSXS01012671">
    <property type="protein sequence ID" value="GMF02803.1"/>
    <property type="molecule type" value="Genomic_DNA"/>
</dbReference>
<reference evidence="1" key="1">
    <citation type="submission" date="2023-04" db="EMBL/GenBank/DDBJ databases">
        <title>Ambrosiozyma monospora NBRC 10751.</title>
        <authorList>
            <person name="Ichikawa N."/>
            <person name="Sato H."/>
            <person name="Tonouchi N."/>
        </authorList>
    </citation>
    <scope>NUCLEOTIDE SEQUENCE</scope>
    <source>
        <strain evidence="1">NBRC 10751</strain>
    </source>
</reference>
<sequence>MGDQQQNAQQHPQKLVARSNSLTSEAEAQLYITIENLRVDEIWLVSSTFKLKIKNGLVDALYAKDALLAKKLSISENISTLVA</sequence>
<keyword evidence="2" id="KW-1185">Reference proteome</keyword>
<organism evidence="1 2">
    <name type="scientific">Ambrosiozyma monospora</name>
    <name type="common">Yeast</name>
    <name type="synonym">Endomycopsis monosporus</name>
    <dbReference type="NCBI Taxonomy" id="43982"/>
    <lineage>
        <taxon>Eukaryota</taxon>
        <taxon>Fungi</taxon>
        <taxon>Dikarya</taxon>
        <taxon>Ascomycota</taxon>
        <taxon>Saccharomycotina</taxon>
        <taxon>Pichiomycetes</taxon>
        <taxon>Pichiales</taxon>
        <taxon>Pichiaceae</taxon>
        <taxon>Ambrosiozyma</taxon>
    </lineage>
</organism>